<evidence type="ECO:0000313" key="1">
    <source>
        <dbReference type="EMBL" id="TGX99416.1"/>
    </source>
</evidence>
<organism evidence="1 2">
    <name type="scientific">Hominisplanchenecus murintestinalis</name>
    <dbReference type="NCBI Taxonomy" id="2941517"/>
    <lineage>
        <taxon>Bacteria</taxon>
        <taxon>Bacillati</taxon>
        <taxon>Bacillota</taxon>
        <taxon>Clostridia</taxon>
        <taxon>Lachnospirales</taxon>
        <taxon>Lachnospiraceae</taxon>
        <taxon>Hominisplanchenecus</taxon>
    </lineage>
</organism>
<proteinExistence type="predicted"/>
<keyword evidence="1" id="KW-0645">Protease</keyword>
<comment type="caution">
    <text evidence="1">The sequence shown here is derived from an EMBL/GenBank/DDBJ whole genome shotgun (WGS) entry which is preliminary data.</text>
</comment>
<reference evidence="1" key="1">
    <citation type="submission" date="2019-04" db="EMBL/GenBank/DDBJ databases">
        <title>Microbes associate with the intestines of laboratory mice.</title>
        <authorList>
            <person name="Navarre W."/>
            <person name="Wong E."/>
            <person name="Huang K."/>
            <person name="Tropini C."/>
            <person name="Ng K."/>
            <person name="Yu B."/>
        </authorList>
    </citation>
    <scope>NUCLEOTIDE SEQUENCE</scope>
    <source>
        <strain evidence="1">NM72_1-8</strain>
    </source>
</reference>
<sequence>MKLKRGLQIFGIWCLSLMILLTGCEMKQVGNMAKTEVEFTVVEPDEVPSELAVIIEENKQGEIKLTYEDQGYMYLVRGYGQQKTGGYSIAVNEVFLAEDGLHVDTSLIGPPRDQEIRDEASYPYLVIKIEAQEAEVLFD</sequence>
<accession>A0AC61R134</accession>
<keyword evidence="2" id="KW-1185">Reference proteome</keyword>
<dbReference type="EMBL" id="SRZB01000008">
    <property type="protein sequence ID" value="TGX99416.1"/>
    <property type="molecule type" value="Genomic_DNA"/>
</dbReference>
<keyword evidence="1" id="KW-0378">Hydrolase</keyword>
<name>A0AC61R134_9FIRM</name>
<evidence type="ECO:0000313" key="2">
    <source>
        <dbReference type="Proteomes" id="UP000307720"/>
    </source>
</evidence>
<protein>
    <submittedName>
        <fullName evidence="1">Protease complex subunit PrcB family protein</fullName>
    </submittedName>
</protein>
<gene>
    <name evidence="1" type="ORF">E5357_06090</name>
</gene>
<dbReference type="Proteomes" id="UP000307720">
    <property type="component" value="Unassembled WGS sequence"/>
</dbReference>